<dbReference type="GO" id="GO:0016787">
    <property type="term" value="F:hydrolase activity"/>
    <property type="evidence" value="ECO:0007669"/>
    <property type="project" value="UniProtKB-KW"/>
</dbReference>
<evidence type="ECO:0000313" key="2">
    <source>
        <dbReference type="EMBL" id="AXX99417.1"/>
    </source>
</evidence>
<dbReference type="GO" id="GO:0016020">
    <property type="term" value="C:membrane"/>
    <property type="evidence" value="ECO:0007669"/>
    <property type="project" value="TreeGrafter"/>
</dbReference>
<dbReference type="PANTHER" id="PTHR43798:SF33">
    <property type="entry name" value="HYDROLASE, PUTATIVE (AFU_ORTHOLOGUE AFUA_2G14860)-RELATED"/>
    <property type="match status" value="1"/>
</dbReference>
<sequence length="309" mass="34613">MILWWVLLAILVVYFLPLAIARHRRRPMNKAARAEAPGKFAKLPSGRTYYEWHGPLNGPIAVCIHGLTTPSYVWRAVENGLKMMDYRVLTYDLYGRGYSARALGRQNADFFITQLEELLEDQGIDGGIMLLGYSMGGAIATCYAAKHPDMLERMILIAPAGLGIKSNRFQDFVVKTPVIGDWIMRVFGGHMIRKAVKAESSIPSEIPDIYDRQIADTYVRGFLPAVLSSLRNILSKPLDEEHRKIAKTGLPVAAIWGEEDKVIPLAGLGKLTKLNRNVRQTMVKGASHSLAYTYPKDVIKAIQEFLREV</sequence>
<dbReference type="KEGG" id="pamo:BAR1_16635"/>
<name>A0A347UKN9_9RHOB</name>
<accession>A0A347UKN9</accession>
<organism evidence="2 3">
    <name type="scientific">Profundibacter amoris</name>
    <dbReference type="NCBI Taxonomy" id="2171755"/>
    <lineage>
        <taxon>Bacteria</taxon>
        <taxon>Pseudomonadati</taxon>
        <taxon>Pseudomonadota</taxon>
        <taxon>Alphaproteobacteria</taxon>
        <taxon>Rhodobacterales</taxon>
        <taxon>Paracoccaceae</taxon>
        <taxon>Profundibacter</taxon>
    </lineage>
</organism>
<dbReference type="InterPro" id="IPR022742">
    <property type="entry name" value="Hydrolase_4"/>
</dbReference>
<dbReference type="Pfam" id="PF12146">
    <property type="entry name" value="Hydrolase_4"/>
    <property type="match status" value="1"/>
</dbReference>
<keyword evidence="3" id="KW-1185">Reference proteome</keyword>
<dbReference type="Gene3D" id="3.40.50.1820">
    <property type="entry name" value="alpha/beta hydrolase"/>
    <property type="match status" value="1"/>
</dbReference>
<dbReference type="InterPro" id="IPR029058">
    <property type="entry name" value="AB_hydrolase_fold"/>
</dbReference>
<dbReference type="PANTHER" id="PTHR43798">
    <property type="entry name" value="MONOACYLGLYCEROL LIPASE"/>
    <property type="match status" value="1"/>
</dbReference>
<dbReference type="OrthoDB" id="7267294at2"/>
<proteinExistence type="predicted"/>
<keyword evidence="2" id="KW-0378">Hydrolase</keyword>
<reference evidence="2 3" key="1">
    <citation type="submission" date="2018-09" db="EMBL/GenBank/DDBJ databases">
        <title>Profundibacter amoris BAR1 gen. nov., sp. nov., a new member of the Roseobacter clade isolated at Lokis Castle Vent Field on the Arctic Mid-Oceanic Ridge.</title>
        <authorList>
            <person name="Le Moine Bauer S."/>
            <person name="Sjoeberg A.G."/>
            <person name="L'Haridon S."/>
            <person name="Stokke R."/>
            <person name="Roalkvam I."/>
            <person name="Steen I.H."/>
            <person name="Dahle H."/>
        </authorList>
    </citation>
    <scope>NUCLEOTIDE SEQUENCE [LARGE SCALE GENOMIC DNA]</scope>
    <source>
        <strain evidence="2 3">BAR1</strain>
    </source>
</reference>
<dbReference type="InterPro" id="IPR000073">
    <property type="entry name" value="AB_hydrolase_1"/>
</dbReference>
<dbReference type="PRINTS" id="PR00111">
    <property type="entry name" value="ABHYDROLASE"/>
</dbReference>
<feature type="domain" description="Serine aminopeptidase S33" evidence="1">
    <location>
        <begin position="62"/>
        <end position="290"/>
    </location>
</feature>
<dbReference type="EMBL" id="CP032125">
    <property type="protein sequence ID" value="AXX99417.1"/>
    <property type="molecule type" value="Genomic_DNA"/>
</dbReference>
<dbReference type="SUPFAM" id="SSF53474">
    <property type="entry name" value="alpha/beta-Hydrolases"/>
    <property type="match status" value="1"/>
</dbReference>
<dbReference type="InterPro" id="IPR050266">
    <property type="entry name" value="AB_hydrolase_sf"/>
</dbReference>
<dbReference type="AlphaFoldDB" id="A0A347UKN9"/>
<protein>
    <submittedName>
        <fullName evidence="2">Alpha/beta hydrolase</fullName>
    </submittedName>
</protein>
<dbReference type="Proteomes" id="UP000261704">
    <property type="component" value="Chromosome"/>
</dbReference>
<evidence type="ECO:0000259" key="1">
    <source>
        <dbReference type="Pfam" id="PF12146"/>
    </source>
</evidence>
<evidence type="ECO:0000313" key="3">
    <source>
        <dbReference type="Proteomes" id="UP000261704"/>
    </source>
</evidence>
<gene>
    <name evidence="2" type="ORF">BAR1_16635</name>
</gene>